<organism evidence="3 4">
    <name type="scientific">Nocardioides perillae</name>
    <dbReference type="NCBI Taxonomy" id="1119534"/>
    <lineage>
        <taxon>Bacteria</taxon>
        <taxon>Bacillati</taxon>
        <taxon>Actinomycetota</taxon>
        <taxon>Actinomycetes</taxon>
        <taxon>Propionibacteriales</taxon>
        <taxon>Nocardioidaceae</taxon>
        <taxon>Nocardioides</taxon>
    </lineage>
</organism>
<keyword evidence="4" id="KW-1185">Reference proteome</keyword>
<proteinExistence type="predicted"/>
<evidence type="ECO:0000256" key="1">
    <source>
        <dbReference type="ARBA" id="ARBA00023002"/>
    </source>
</evidence>
<dbReference type="GO" id="GO:0016491">
    <property type="term" value="F:oxidoreductase activity"/>
    <property type="evidence" value="ECO:0007669"/>
    <property type="project" value="UniProtKB-KW"/>
</dbReference>
<sequence>MLPIRGRRGPVTATGPVEAARAAAALHEAGVAVTLERRAGATTRVGAAAVAVEDLRTLLAALGQQTAPRSPDVVLLLPALVTPLATDALPAGHVRSDAVVLDRAQQVCRAARNAGVGVTVDTDDRLPVDRALGILRDLRKDFPETGVVVRAGLHRAEADCRGLAHEGSRVRLLRGGLPHRAHPTDGSAPGPGGRGGPADRTHAAYRSGLEADRSFVRCLRVLMAGQGTPEVDATDELLLRVTRALAGRHARAAGSYELLVAGRDLARADALAADGECVRAVLRWGRRASRPPETLAAALGRAVDGALGRARVRALDLRDRAAELAERRPHGAHRSGGRAGPAGPADRPADRRTRS</sequence>
<dbReference type="AlphaFoldDB" id="A0A7Y9RNT8"/>
<evidence type="ECO:0000313" key="3">
    <source>
        <dbReference type="EMBL" id="NYG53796.1"/>
    </source>
</evidence>
<feature type="region of interest" description="Disordered" evidence="2">
    <location>
        <begin position="176"/>
        <end position="201"/>
    </location>
</feature>
<keyword evidence="1 3" id="KW-0560">Oxidoreductase</keyword>
<accession>A0A7Y9RNT8</accession>
<dbReference type="Proteomes" id="UP000544110">
    <property type="component" value="Unassembled WGS sequence"/>
</dbReference>
<dbReference type="RefSeq" id="WP_179516559.1">
    <property type="nucleotide sequence ID" value="NZ_JACCAC010000001.1"/>
</dbReference>
<dbReference type="Gene3D" id="3.20.20.220">
    <property type="match status" value="1"/>
</dbReference>
<gene>
    <name evidence="3" type="ORF">BJ989_000100</name>
</gene>
<dbReference type="EC" id="1.5.-.-" evidence="3"/>
<evidence type="ECO:0000313" key="4">
    <source>
        <dbReference type="Proteomes" id="UP000544110"/>
    </source>
</evidence>
<dbReference type="InterPro" id="IPR029041">
    <property type="entry name" value="FAD-linked_oxidoreductase-like"/>
</dbReference>
<protein>
    <submittedName>
        <fullName evidence="3">Proline dehydrogenase</fullName>
        <ecNumber evidence="3">1.5.-.-</ecNumber>
    </submittedName>
</protein>
<dbReference type="EMBL" id="JACCAC010000001">
    <property type="protein sequence ID" value="NYG53796.1"/>
    <property type="molecule type" value="Genomic_DNA"/>
</dbReference>
<dbReference type="SUPFAM" id="SSF51730">
    <property type="entry name" value="FAD-linked oxidoreductase"/>
    <property type="match status" value="1"/>
</dbReference>
<evidence type="ECO:0000256" key="2">
    <source>
        <dbReference type="SAM" id="MobiDB-lite"/>
    </source>
</evidence>
<reference evidence="3 4" key="1">
    <citation type="submission" date="2020-07" db="EMBL/GenBank/DDBJ databases">
        <title>Sequencing the genomes of 1000 actinobacteria strains.</title>
        <authorList>
            <person name="Klenk H.-P."/>
        </authorList>
    </citation>
    <scope>NUCLEOTIDE SEQUENCE [LARGE SCALE GENOMIC DNA]</scope>
    <source>
        <strain evidence="3 4">DSM 24552</strain>
    </source>
</reference>
<feature type="region of interest" description="Disordered" evidence="2">
    <location>
        <begin position="323"/>
        <end position="355"/>
    </location>
</feature>
<name>A0A7Y9RNT8_9ACTN</name>
<comment type="caution">
    <text evidence="3">The sequence shown here is derived from an EMBL/GenBank/DDBJ whole genome shotgun (WGS) entry which is preliminary data.</text>
</comment>